<protein>
    <submittedName>
        <fullName evidence="2">Uncharacterized protein</fullName>
    </submittedName>
</protein>
<keyword evidence="1" id="KW-0472">Membrane</keyword>
<dbReference type="Proteomes" id="UP000199213">
    <property type="component" value="Unassembled WGS sequence"/>
</dbReference>
<feature type="transmembrane region" description="Helical" evidence="1">
    <location>
        <begin position="122"/>
        <end position="140"/>
    </location>
</feature>
<gene>
    <name evidence="2" type="ORF">SAMN04487820_11370</name>
</gene>
<evidence type="ECO:0000313" key="3">
    <source>
        <dbReference type="Proteomes" id="UP000199213"/>
    </source>
</evidence>
<accession>A0A1G9EY70</accession>
<feature type="transmembrane region" description="Helical" evidence="1">
    <location>
        <begin position="36"/>
        <end position="54"/>
    </location>
</feature>
<dbReference type="EMBL" id="FNFM01000013">
    <property type="protein sequence ID" value="SDK81033.1"/>
    <property type="molecule type" value="Genomic_DNA"/>
</dbReference>
<name>A0A1G9EY70_ACTMZ</name>
<keyword evidence="1" id="KW-0812">Transmembrane</keyword>
<sequence>MPSTPDHDHEIEEFKSRLAAYQGSAVADAQAMRFRILYAALGSALLALSGGPWLHSQEYRTYERTVGLFRLFELVNPDSGAAIGEDYSPVTGVVPVVLVALAVACLGTCAPTSASMPAHASLAVLSGTAAVLFGVFVGTTSGDQSAGASAWLALVIATGIAALATGRAASMRQVDGHACRAAPSA</sequence>
<evidence type="ECO:0000313" key="2">
    <source>
        <dbReference type="EMBL" id="SDK81033.1"/>
    </source>
</evidence>
<reference evidence="3" key="1">
    <citation type="submission" date="2016-10" db="EMBL/GenBank/DDBJ databases">
        <authorList>
            <person name="Varghese N."/>
            <person name="Submissions S."/>
        </authorList>
    </citation>
    <scope>NUCLEOTIDE SEQUENCE [LARGE SCALE GENOMIC DNA]</scope>
    <source>
        <strain evidence="3">DSM 45460</strain>
    </source>
</reference>
<feature type="transmembrane region" description="Helical" evidence="1">
    <location>
        <begin position="146"/>
        <end position="164"/>
    </location>
</feature>
<dbReference type="OrthoDB" id="9846283at2"/>
<proteinExistence type="predicted"/>
<organism evidence="2 3">
    <name type="scientific">Actinopolyspora mzabensis</name>
    <dbReference type="NCBI Taxonomy" id="995066"/>
    <lineage>
        <taxon>Bacteria</taxon>
        <taxon>Bacillati</taxon>
        <taxon>Actinomycetota</taxon>
        <taxon>Actinomycetes</taxon>
        <taxon>Actinopolysporales</taxon>
        <taxon>Actinopolysporaceae</taxon>
        <taxon>Actinopolyspora</taxon>
    </lineage>
</organism>
<evidence type="ECO:0000256" key="1">
    <source>
        <dbReference type="SAM" id="Phobius"/>
    </source>
</evidence>
<keyword evidence="3" id="KW-1185">Reference proteome</keyword>
<dbReference type="AlphaFoldDB" id="A0A1G9EY70"/>
<keyword evidence="1" id="KW-1133">Transmembrane helix</keyword>
<dbReference type="RefSeq" id="WP_092631760.1">
    <property type="nucleotide sequence ID" value="NZ_FNFM01000013.1"/>
</dbReference>
<feature type="transmembrane region" description="Helical" evidence="1">
    <location>
        <begin position="92"/>
        <end position="110"/>
    </location>
</feature>